<dbReference type="EMBL" id="BAABJM010000008">
    <property type="protein sequence ID" value="GAA5068115.1"/>
    <property type="molecule type" value="Genomic_DNA"/>
</dbReference>
<protein>
    <submittedName>
        <fullName evidence="1">Uncharacterized protein</fullName>
    </submittedName>
</protein>
<accession>A0ABP9KYR4</accession>
<name>A0ABP9KYR4_9NOCA</name>
<dbReference type="Proteomes" id="UP001500603">
    <property type="component" value="Unassembled WGS sequence"/>
</dbReference>
<gene>
    <name evidence="1" type="ORF">GCM10023318_58140</name>
</gene>
<comment type="caution">
    <text evidence="1">The sequence shown here is derived from an EMBL/GenBank/DDBJ whole genome shotgun (WGS) entry which is preliminary data.</text>
</comment>
<organism evidence="1 2">
    <name type="scientific">Nocardia callitridis</name>
    <dbReference type="NCBI Taxonomy" id="648753"/>
    <lineage>
        <taxon>Bacteria</taxon>
        <taxon>Bacillati</taxon>
        <taxon>Actinomycetota</taxon>
        <taxon>Actinomycetes</taxon>
        <taxon>Mycobacteriales</taxon>
        <taxon>Nocardiaceae</taxon>
        <taxon>Nocardia</taxon>
    </lineage>
</organism>
<evidence type="ECO:0000313" key="2">
    <source>
        <dbReference type="Proteomes" id="UP001500603"/>
    </source>
</evidence>
<proteinExistence type="predicted"/>
<sequence length="165" mass="17132">MKIGIAAVLLIVVIGGIFGLRTVFRSDGQKIEAGQCAKLAGSTYKPEFAIKECTDPEANYVVAERLDSGSADCATEDYASYYQTGKSGYTVCLRLNVAEGDCVDAGTMAASTKIACTASGADYKIGKIVQGSATPSACGADYTADEVIAYPKPDPMTLCLVAVDS</sequence>
<keyword evidence="2" id="KW-1185">Reference proteome</keyword>
<reference evidence="2" key="1">
    <citation type="journal article" date="2019" name="Int. J. Syst. Evol. Microbiol.">
        <title>The Global Catalogue of Microorganisms (GCM) 10K type strain sequencing project: providing services to taxonomists for standard genome sequencing and annotation.</title>
        <authorList>
            <consortium name="The Broad Institute Genomics Platform"/>
            <consortium name="The Broad Institute Genome Sequencing Center for Infectious Disease"/>
            <person name="Wu L."/>
            <person name="Ma J."/>
        </authorList>
    </citation>
    <scope>NUCLEOTIDE SEQUENCE [LARGE SCALE GENOMIC DNA]</scope>
    <source>
        <strain evidence="2">JCM 18298</strain>
    </source>
</reference>
<evidence type="ECO:0000313" key="1">
    <source>
        <dbReference type="EMBL" id="GAA5068115.1"/>
    </source>
</evidence>